<accession>A0A1I1EQS2</accession>
<dbReference type="AlphaFoldDB" id="A0A1I1EQS2"/>
<dbReference type="PANTHER" id="PTHR38730:SF1">
    <property type="entry name" value="SLL7028 PROTEIN"/>
    <property type="match status" value="1"/>
</dbReference>
<dbReference type="PANTHER" id="PTHR38730">
    <property type="entry name" value="SLL7028 PROTEIN"/>
    <property type="match status" value="1"/>
</dbReference>
<evidence type="ECO:0000259" key="1">
    <source>
        <dbReference type="Pfam" id="PF09967"/>
    </source>
</evidence>
<evidence type="ECO:0000313" key="3">
    <source>
        <dbReference type="EMBL" id="SFB87270.1"/>
    </source>
</evidence>
<dbReference type="RefSeq" id="WP_091959055.1">
    <property type="nucleotide sequence ID" value="NZ_FOLH01000001.1"/>
</dbReference>
<reference evidence="3 4" key="1">
    <citation type="submission" date="2016-10" db="EMBL/GenBank/DDBJ databases">
        <authorList>
            <person name="de Groot N.N."/>
        </authorList>
    </citation>
    <scope>NUCLEOTIDE SEQUENCE [LARGE SCALE GENOMIC DNA]</scope>
    <source>
        <strain evidence="3 4">DSM 18438</strain>
    </source>
</reference>
<dbReference type="InterPro" id="IPR018698">
    <property type="entry name" value="VWA-like_dom"/>
</dbReference>
<evidence type="ECO:0000313" key="4">
    <source>
        <dbReference type="Proteomes" id="UP000199058"/>
    </source>
</evidence>
<feature type="domain" description="VWA-like" evidence="1">
    <location>
        <begin position="282"/>
        <end position="404"/>
    </location>
</feature>
<proteinExistence type="predicted"/>
<protein>
    <submittedName>
        <fullName evidence="3">Predicted metal-dependent peptidase</fullName>
    </submittedName>
</protein>
<evidence type="ECO:0000259" key="2">
    <source>
        <dbReference type="Pfam" id="PF13203"/>
    </source>
</evidence>
<dbReference type="Pfam" id="PF09967">
    <property type="entry name" value="DUF2201"/>
    <property type="match status" value="1"/>
</dbReference>
<dbReference type="STRING" id="1122252.SAMN05660443_0649"/>
<dbReference type="Pfam" id="PF13203">
    <property type="entry name" value="DUF2201_N"/>
    <property type="match status" value="1"/>
</dbReference>
<gene>
    <name evidence="3" type="ORF">SAMN05660443_0649</name>
</gene>
<name>A0A1I1EQS2_9GAMM</name>
<feature type="domain" description="Putative metallopeptidase" evidence="2">
    <location>
        <begin position="34"/>
        <end position="274"/>
    </location>
</feature>
<sequence>MTEALPFKPVVRSPTDEEQLIKAQWLELWHQDRVQLLLEQPFTASLALHLELVPVIDSRLQTAATDGRKVFFNPQFLQSLSAGARVFVLAHEVWHCVAGHLPRTQGRNPHLWNLATDHEVNNLLLEDGLEMPDSAVYFPDLKGDSAEQVYDWLLNKADKSDRSQQCLDQHQMEISLEGLDDAQDLVVDADFSPGQFDAQISQEWQENLVAATQACRQYGQLSAGIKKWVKGRTQPQVRWQDLLRQFVQRCYGGSRQWSPPARRHLYRGLYLPSTRSQSLRICVALDTSGSTTREMPVFLSELTSLLTSFDRVELTLIQCDSEIQSIQVWREDQVASLDKTEIQGFGGTSLIPPFEEVASDKPDCLVYLTDGYGPAPEAAPDFPVLWVLTADGRQPVSWGQATHLQADEA</sequence>
<dbReference type="OrthoDB" id="9761650at2"/>
<dbReference type="Proteomes" id="UP000199058">
    <property type="component" value="Unassembled WGS sequence"/>
</dbReference>
<dbReference type="EMBL" id="FOLH01000001">
    <property type="protein sequence ID" value="SFB87270.1"/>
    <property type="molecule type" value="Genomic_DNA"/>
</dbReference>
<dbReference type="InterPro" id="IPR025154">
    <property type="entry name" value="Put_metallopeptidase_dom"/>
</dbReference>
<keyword evidence="4" id="KW-1185">Reference proteome</keyword>
<organism evidence="3 4">
    <name type="scientific">Marinospirillum celere</name>
    <dbReference type="NCBI Taxonomy" id="1122252"/>
    <lineage>
        <taxon>Bacteria</taxon>
        <taxon>Pseudomonadati</taxon>
        <taxon>Pseudomonadota</taxon>
        <taxon>Gammaproteobacteria</taxon>
        <taxon>Oceanospirillales</taxon>
        <taxon>Oceanospirillaceae</taxon>
        <taxon>Marinospirillum</taxon>
    </lineage>
</organism>